<evidence type="ECO:0000313" key="2">
    <source>
        <dbReference type="Proteomes" id="UP000250043"/>
    </source>
</evidence>
<evidence type="ECO:0008006" key="3">
    <source>
        <dbReference type="Google" id="ProtNLM"/>
    </source>
</evidence>
<dbReference type="AlphaFoldDB" id="A0A8E2DK84"/>
<gene>
    <name evidence="1" type="ORF">OBBRIDRAFT_828858</name>
</gene>
<name>A0A8E2DK84_9APHY</name>
<sequence>MLLTSMMSELVAQSPILNIPAELVDTFIDFLHDDFDALKNCSLVCRPWLPATRYHLFHTVHLQFSRFRSLMELLEKNRYLGKFIRTIHATIGQKKELSSFEGITAHLGAVQTLQVFVQYWALVPPPALISTIGPITTFAIECGWSDSSVQGLADVLAALPHVVHLRLGIDRFVGTRVGDTLADILVKMQLKSLAISGHCGVLMDCFRRNPSAIPRALAFDSVDMLAWRSFPSLLRQMSGHLELLGVSVHDRRISGDVSDLLPALEKCIMLGRLRLKASMKSLDDLEDLLSRMHMSHLKEVHCILDLMSDSYQRTTTERIDKITNRTGIIADLFDEHRFPALKVISFSFITDVHDFERPSMEARISATCAKLRERVTLTLRFLYRDRSRNPTNRAQVSSWRELVSEF</sequence>
<protein>
    <recommendedName>
        <fullName evidence="3">F-box domain-containing protein</fullName>
    </recommendedName>
</protein>
<accession>A0A8E2DK84</accession>
<keyword evidence="2" id="KW-1185">Reference proteome</keyword>
<dbReference type="Proteomes" id="UP000250043">
    <property type="component" value="Unassembled WGS sequence"/>
</dbReference>
<dbReference type="OrthoDB" id="2921803at2759"/>
<evidence type="ECO:0000313" key="1">
    <source>
        <dbReference type="EMBL" id="OCH85528.1"/>
    </source>
</evidence>
<organism evidence="1 2">
    <name type="scientific">Obba rivulosa</name>
    <dbReference type="NCBI Taxonomy" id="1052685"/>
    <lineage>
        <taxon>Eukaryota</taxon>
        <taxon>Fungi</taxon>
        <taxon>Dikarya</taxon>
        <taxon>Basidiomycota</taxon>
        <taxon>Agaricomycotina</taxon>
        <taxon>Agaricomycetes</taxon>
        <taxon>Polyporales</taxon>
        <taxon>Gelatoporiaceae</taxon>
        <taxon>Obba</taxon>
    </lineage>
</organism>
<reference evidence="1 2" key="1">
    <citation type="submission" date="2016-07" db="EMBL/GenBank/DDBJ databases">
        <title>Draft genome of the white-rot fungus Obba rivulosa 3A-2.</title>
        <authorList>
            <consortium name="DOE Joint Genome Institute"/>
            <person name="Miettinen O."/>
            <person name="Riley R."/>
            <person name="Acob R."/>
            <person name="Barry K."/>
            <person name="Cullen D."/>
            <person name="De Vries R."/>
            <person name="Hainaut M."/>
            <person name="Hatakka A."/>
            <person name="Henrissat B."/>
            <person name="Hilden K."/>
            <person name="Kuo R."/>
            <person name="Labutti K."/>
            <person name="Lipzen A."/>
            <person name="Makela M.R."/>
            <person name="Sandor L."/>
            <person name="Spatafora J.W."/>
            <person name="Grigoriev I.V."/>
            <person name="Hibbett D.S."/>
        </authorList>
    </citation>
    <scope>NUCLEOTIDE SEQUENCE [LARGE SCALE GENOMIC DNA]</scope>
    <source>
        <strain evidence="1 2">3A-2</strain>
    </source>
</reference>
<proteinExistence type="predicted"/>
<dbReference type="EMBL" id="KV722578">
    <property type="protein sequence ID" value="OCH85528.1"/>
    <property type="molecule type" value="Genomic_DNA"/>
</dbReference>